<dbReference type="KEGG" id="epl:P4G45_01810"/>
<proteinExistence type="predicted"/>
<gene>
    <name evidence="2" type="ORF">P4G45_01810</name>
    <name evidence="3" type="ORF">P8936_01780</name>
</gene>
<accession>A0AAU7CYL4</accession>
<evidence type="ECO:0000313" key="3">
    <source>
        <dbReference type="EMBL" id="XBH13913.1"/>
    </source>
</evidence>
<accession>A0AAU7D843</accession>
<feature type="compositionally biased region" description="Basic and acidic residues" evidence="1">
    <location>
        <begin position="1"/>
        <end position="21"/>
    </location>
</feature>
<evidence type="ECO:0000313" key="2">
    <source>
        <dbReference type="EMBL" id="XBH10484.1"/>
    </source>
</evidence>
<feature type="compositionally biased region" description="Acidic residues" evidence="1">
    <location>
        <begin position="32"/>
        <end position="43"/>
    </location>
</feature>
<dbReference type="EMBL" id="CP121194">
    <property type="protein sequence ID" value="XBH10484.1"/>
    <property type="molecule type" value="Genomic_DNA"/>
</dbReference>
<sequence>MVNSEREMVRRKEESPKEERFTSLQPTYEDSVPPEDDWELEQD</sequence>
<protein>
    <submittedName>
        <fullName evidence="3">Uncharacterized protein</fullName>
    </submittedName>
</protein>
<name>A0AAU7D843_9BACT</name>
<dbReference type="EMBL" id="CP121195">
    <property type="protein sequence ID" value="XBH13913.1"/>
    <property type="molecule type" value="Genomic_DNA"/>
</dbReference>
<evidence type="ECO:0000256" key="1">
    <source>
        <dbReference type="SAM" id="MobiDB-lite"/>
    </source>
</evidence>
<dbReference type="RefSeq" id="WP_348267990.1">
    <property type="nucleotide sequence ID" value="NZ_CP121194.1"/>
</dbReference>
<dbReference type="AlphaFoldDB" id="A0AAU7D843"/>
<feature type="region of interest" description="Disordered" evidence="1">
    <location>
        <begin position="1"/>
        <end position="43"/>
    </location>
</feature>
<organism evidence="3">
    <name type="scientific">Edaphobacter paludis</name>
    <dbReference type="NCBI Taxonomy" id="3035702"/>
    <lineage>
        <taxon>Bacteria</taxon>
        <taxon>Pseudomonadati</taxon>
        <taxon>Acidobacteriota</taxon>
        <taxon>Terriglobia</taxon>
        <taxon>Terriglobales</taxon>
        <taxon>Acidobacteriaceae</taxon>
        <taxon>Edaphobacter</taxon>
    </lineage>
</organism>
<reference evidence="3" key="1">
    <citation type="submission" date="2023-03" db="EMBL/GenBank/DDBJ databases">
        <title>Edaphobacter sp.</title>
        <authorList>
            <person name="Huber K.J."/>
            <person name="Papendorf J."/>
            <person name="Pilke C."/>
            <person name="Bunk B."/>
            <person name="Sproeer C."/>
            <person name="Pester M."/>
        </authorList>
    </citation>
    <scope>NUCLEOTIDE SEQUENCE</scope>
    <source>
        <strain evidence="2">DSM 109919</strain>
        <strain evidence="3">DSM 109920</strain>
    </source>
</reference>